<evidence type="ECO:0000313" key="2">
    <source>
        <dbReference type="Proteomes" id="UP001313282"/>
    </source>
</evidence>
<dbReference type="AlphaFoldDB" id="A0AAN8NUN9"/>
<sequence length="146" mass="16747">MTAGKICQINICLQWLQLVYRRSGPGPNIVYKQYLHAVEYFNPEQQPEFPVQSAQRDHYARIYGSLGLVLVEVNRQRDFLLDPGLDLEQLIIPTKYLNTGIQRVCSSDKVCCLNNPWLYPSQPYITQMPQSKFVCLGSDLSGRSLH</sequence>
<name>A0AAN8NUN9_9PEZI</name>
<gene>
    <name evidence="1" type="ORF">TWF718_006651</name>
</gene>
<protein>
    <submittedName>
        <fullName evidence="1">Uncharacterized protein</fullName>
    </submittedName>
</protein>
<comment type="caution">
    <text evidence="1">The sequence shown here is derived from an EMBL/GenBank/DDBJ whole genome shotgun (WGS) entry which is preliminary data.</text>
</comment>
<proteinExistence type="predicted"/>
<dbReference type="EMBL" id="JAVHNR010000004">
    <property type="protein sequence ID" value="KAK6344692.1"/>
    <property type="molecule type" value="Genomic_DNA"/>
</dbReference>
<organism evidence="1 2">
    <name type="scientific">Orbilia javanica</name>
    <dbReference type="NCBI Taxonomy" id="47235"/>
    <lineage>
        <taxon>Eukaryota</taxon>
        <taxon>Fungi</taxon>
        <taxon>Dikarya</taxon>
        <taxon>Ascomycota</taxon>
        <taxon>Pezizomycotina</taxon>
        <taxon>Orbiliomycetes</taxon>
        <taxon>Orbiliales</taxon>
        <taxon>Orbiliaceae</taxon>
        <taxon>Orbilia</taxon>
    </lineage>
</organism>
<evidence type="ECO:0000313" key="1">
    <source>
        <dbReference type="EMBL" id="KAK6344692.1"/>
    </source>
</evidence>
<dbReference type="Proteomes" id="UP001313282">
    <property type="component" value="Unassembled WGS sequence"/>
</dbReference>
<accession>A0AAN8NUN9</accession>
<keyword evidence="2" id="KW-1185">Reference proteome</keyword>
<reference evidence="1 2" key="1">
    <citation type="submission" date="2019-10" db="EMBL/GenBank/DDBJ databases">
        <authorList>
            <person name="Palmer J.M."/>
        </authorList>
    </citation>
    <scope>NUCLEOTIDE SEQUENCE [LARGE SCALE GENOMIC DNA]</scope>
    <source>
        <strain evidence="1 2">TWF718</strain>
    </source>
</reference>